<dbReference type="InterPro" id="IPR018247">
    <property type="entry name" value="EF_Hand_1_Ca_BS"/>
</dbReference>
<dbReference type="PANTHER" id="PTHR10891">
    <property type="entry name" value="EF-HAND CALCIUM-BINDING DOMAIN CONTAINING PROTEIN"/>
    <property type="match status" value="1"/>
</dbReference>
<proteinExistence type="predicted"/>
<evidence type="ECO:0000256" key="4">
    <source>
        <dbReference type="SAM" id="MobiDB-lite"/>
    </source>
</evidence>
<dbReference type="Pfam" id="PF13499">
    <property type="entry name" value="EF-hand_7"/>
    <property type="match status" value="2"/>
</dbReference>
<gene>
    <name evidence="6" type="ORF">C4D60_Mb05t09650</name>
</gene>
<evidence type="ECO:0000256" key="3">
    <source>
        <dbReference type="ARBA" id="ARBA00022837"/>
    </source>
</evidence>
<evidence type="ECO:0000259" key="5">
    <source>
        <dbReference type="PROSITE" id="PS50222"/>
    </source>
</evidence>
<dbReference type="PROSITE" id="PS00018">
    <property type="entry name" value="EF_HAND_1"/>
    <property type="match status" value="4"/>
</dbReference>
<evidence type="ECO:0000313" key="6">
    <source>
        <dbReference type="EMBL" id="THU66005.1"/>
    </source>
</evidence>
<keyword evidence="3" id="KW-0106">Calcium</keyword>
<evidence type="ECO:0000313" key="7">
    <source>
        <dbReference type="Proteomes" id="UP000317650"/>
    </source>
</evidence>
<dbReference type="PROSITE" id="PS50222">
    <property type="entry name" value="EF_HAND_2"/>
    <property type="match status" value="4"/>
</dbReference>
<keyword evidence="1" id="KW-0479">Metal-binding</keyword>
<dbReference type="SUPFAM" id="SSF47473">
    <property type="entry name" value="EF-hand"/>
    <property type="match status" value="1"/>
</dbReference>
<comment type="caution">
    <text evidence="6">The sequence shown here is derived from an EMBL/GenBank/DDBJ whole genome shotgun (WGS) entry which is preliminary data.</text>
</comment>
<dbReference type="Proteomes" id="UP000317650">
    <property type="component" value="Chromosome 5"/>
</dbReference>
<evidence type="ECO:0000256" key="1">
    <source>
        <dbReference type="ARBA" id="ARBA00022723"/>
    </source>
</evidence>
<feature type="domain" description="EF-hand" evidence="5">
    <location>
        <begin position="248"/>
        <end position="283"/>
    </location>
</feature>
<dbReference type="Gene3D" id="1.10.238.10">
    <property type="entry name" value="EF-hand"/>
    <property type="match status" value="2"/>
</dbReference>
<keyword evidence="7" id="KW-1185">Reference proteome</keyword>
<sequence length="357" mass="38581">MELGPAKVETVVPTASVVKEDREPNKGRSGHTQHKIRLDSSCPMCGDAYMHAMHAKHHETEAKVQKQNNNVVSSHHLSHQCPKAEPHFRPRSFLEAHCAPESSLSSSYFKLLPPLPLSSDHRSYLLPRSRSKMKLSVDSLLSSLKRSSSSKNEKKKSRRSVARADASFASNSSFSASSSSEEEYSAVSGRQATPRSVLPLDHGKAPVGFLPDEAAWLDLFNVFDCDGDGKITKRELEAVLRRLVPDPPTAEEVASMVAEVDRDGDGCISLDEFGALGALLGGGRGGEAELRDAFAVFDADGDGKISAEELLGVFATLGDGGCTLDDCRRMIGGVDTDGDGFVGFDDFVRMMDGQMCH</sequence>
<dbReference type="STRING" id="52838.A0A4V6T4K1"/>
<dbReference type="InterPro" id="IPR039647">
    <property type="entry name" value="EF_hand_pair_protein_CML-like"/>
</dbReference>
<keyword evidence="2" id="KW-0677">Repeat</keyword>
<dbReference type="CDD" id="cd00051">
    <property type="entry name" value="EFh"/>
    <property type="match status" value="2"/>
</dbReference>
<dbReference type="AlphaFoldDB" id="A0A4V6T4K1"/>
<feature type="region of interest" description="Disordered" evidence="4">
    <location>
        <begin position="144"/>
        <end position="164"/>
    </location>
</feature>
<dbReference type="InterPro" id="IPR011992">
    <property type="entry name" value="EF-hand-dom_pair"/>
</dbReference>
<protein>
    <recommendedName>
        <fullName evidence="5">EF-hand domain-containing protein</fullName>
    </recommendedName>
</protein>
<feature type="domain" description="EF-hand" evidence="5">
    <location>
        <begin position="211"/>
        <end position="246"/>
    </location>
</feature>
<name>A0A4V6T4K1_MUSBA</name>
<dbReference type="EMBL" id="PYDT01000003">
    <property type="protein sequence ID" value="THU66005.1"/>
    <property type="molecule type" value="Genomic_DNA"/>
</dbReference>
<dbReference type="InterPro" id="IPR002048">
    <property type="entry name" value="EF_hand_dom"/>
</dbReference>
<reference evidence="6 7" key="1">
    <citation type="journal article" date="2019" name="Nat. Plants">
        <title>Genome sequencing of Musa balbisiana reveals subgenome evolution and function divergence in polyploid bananas.</title>
        <authorList>
            <person name="Yao X."/>
        </authorList>
    </citation>
    <scope>NUCLEOTIDE SEQUENCE [LARGE SCALE GENOMIC DNA]</scope>
    <source>
        <strain evidence="7">cv. DH-PKW</strain>
        <tissue evidence="6">Leaves</tissue>
    </source>
</reference>
<evidence type="ECO:0000256" key="2">
    <source>
        <dbReference type="ARBA" id="ARBA00022737"/>
    </source>
</evidence>
<accession>A0A4V6T4K1</accession>
<dbReference type="SMART" id="SM00054">
    <property type="entry name" value="EFh"/>
    <property type="match status" value="4"/>
</dbReference>
<dbReference type="GO" id="GO:0005509">
    <property type="term" value="F:calcium ion binding"/>
    <property type="evidence" value="ECO:0007669"/>
    <property type="project" value="InterPro"/>
</dbReference>
<feature type="domain" description="EF-hand" evidence="5">
    <location>
        <begin position="285"/>
        <end position="320"/>
    </location>
</feature>
<dbReference type="FunFam" id="1.10.238.10:FF:000003">
    <property type="entry name" value="Calmodulin A"/>
    <property type="match status" value="1"/>
</dbReference>
<organism evidence="6 7">
    <name type="scientific">Musa balbisiana</name>
    <name type="common">Banana</name>
    <dbReference type="NCBI Taxonomy" id="52838"/>
    <lineage>
        <taxon>Eukaryota</taxon>
        <taxon>Viridiplantae</taxon>
        <taxon>Streptophyta</taxon>
        <taxon>Embryophyta</taxon>
        <taxon>Tracheophyta</taxon>
        <taxon>Spermatophyta</taxon>
        <taxon>Magnoliopsida</taxon>
        <taxon>Liliopsida</taxon>
        <taxon>Zingiberales</taxon>
        <taxon>Musaceae</taxon>
        <taxon>Musa</taxon>
    </lineage>
</organism>
<feature type="domain" description="EF-hand" evidence="5">
    <location>
        <begin position="322"/>
        <end position="357"/>
    </location>
</feature>